<feature type="domain" description="Partial AB-hydrolase lipase" evidence="3">
    <location>
        <begin position="72"/>
        <end position="133"/>
    </location>
</feature>
<name>A0ABP1RCV9_9HEXA</name>
<proteinExistence type="inferred from homology"/>
<dbReference type="PIRSF" id="PIRSF000862">
    <property type="entry name" value="Steryl_ester_lip"/>
    <property type="match status" value="1"/>
</dbReference>
<keyword evidence="2" id="KW-0378">Hydrolase</keyword>
<dbReference type="EMBL" id="CAXLJM020000072">
    <property type="protein sequence ID" value="CAL8126536.1"/>
    <property type="molecule type" value="Genomic_DNA"/>
</dbReference>
<dbReference type="SUPFAM" id="SSF53474">
    <property type="entry name" value="alpha/beta-Hydrolases"/>
    <property type="match status" value="1"/>
</dbReference>
<dbReference type="PANTHER" id="PTHR11005">
    <property type="entry name" value="LYSOSOMAL ACID LIPASE-RELATED"/>
    <property type="match status" value="1"/>
</dbReference>
<protein>
    <recommendedName>
        <fullName evidence="2">Lipase</fullName>
    </recommendedName>
</protein>
<keyword evidence="5" id="KW-1185">Reference proteome</keyword>
<dbReference type="Proteomes" id="UP001642540">
    <property type="component" value="Unassembled WGS sequence"/>
</dbReference>
<dbReference type="InterPro" id="IPR029058">
    <property type="entry name" value="AB_hydrolase_fold"/>
</dbReference>
<comment type="similarity">
    <text evidence="1 2">Belongs to the AB hydrolase superfamily. Lipase family.</text>
</comment>
<evidence type="ECO:0000259" key="3">
    <source>
        <dbReference type="Pfam" id="PF04083"/>
    </source>
</evidence>
<keyword evidence="2" id="KW-0442">Lipid degradation</keyword>
<evidence type="ECO:0000256" key="1">
    <source>
        <dbReference type="ARBA" id="ARBA00010701"/>
    </source>
</evidence>
<keyword evidence="2" id="KW-0443">Lipid metabolism</keyword>
<accession>A0ABP1RCV9</accession>
<sequence length="439" mass="49532">MMLAAFEASSKPWTGNKGIDWLVLCLILSASVVEAQLLSEFLSSSRSINNIFDAKQVVSRKINNPATYLTTPEVIESYGYKVESHKVVTADGYVLTMHRIPHGKNEIGKGVRERPVVYLQHGLFASSFEWFMNTPDKLLALRLADSGYDVWLGNARGNAYSREHVMMNVNNRGFWEYSMHEMGKYDVPAEIDHALKTANQTKLHYIGFSMGTSMFWIMCSTRPEYNEKIKLMTALAPVVFINNMAGFPRLIAPLESIVFPLLEPILHGEFLPPWLLTIYNAIGSFFCSNTFIAETLCTNINFLYAGWDLPQSQVNQIPLFYSHTPSPTSTRTLSHIAQLINTGVFQEYDFGISQNLLVYGQATPPRYLLQRTTAPVALFYGPNDAVVNPDDVQRLAAQLPNVALNTPVNFSLWNHFDYHLGKDANVLVNDRVLELLEKF</sequence>
<evidence type="ECO:0000256" key="2">
    <source>
        <dbReference type="PIRNR" id="PIRNR000862"/>
    </source>
</evidence>
<dbReference type="Pfam" id="PF04083">
    <property type="entry name" value="Abhydro_lipase"/>
    <property type="match status" value="1"/>
</dbReference>
<dbReference type="Gene3D" id="3.40.50.1820">
    <property type="entry name" value="alpha/beta hydrolase"/>
    <property type="match status" value="1"/>
</dbReference>
<dbReference type="InterPro" id="IPR025483">
    <property type="entry name" value="Lipase_euk"/>
</dbReference>
<gene>
    <name evidence="4" type="ORF">ODALV1_LOCUS21442</name>
</gene>
<evidence type="ECO:0000313" key="4">
    <source>
        <dbReference type="EMBL" id="CAL8126536.1"/>
    </source>
</evidence>
<evidence type="ECO:0000313" key="5">
    <source>
        <dbReference type="Proteomes" id="UP001642540"/>
    </source>
</evidence>
<organism evidence="4 5">
    <name type="scientific">Orchesella dallaii</name>
    <dbReference type="NCBI Taxonomy" id="48710"/>
    <lineage>
        <taxon>Eukaryota</taxon>
        <taxon>Metazoa</taxon>
        <taxon>Ecdysozoa</taxon>
        <taxon>Arthropoda</taxon>
        <taxon>Hexapoda</taxon>
        <taxon>Collembola</taxon>
        <taxon>Entomobryomorpha</taxon>
        <taxon>Entomobryoidea</taxon>
        <taxon>Orchesellidae</taxon>
        <taxon>Orchesellinae</taxon>
        <taxon>Orchesella</taxon>
    </lineage>
</organism>
<comment type="caution">
    <text evidence="4">The sequence shown here is derived from an EMBL/GenBank/DDBJ whole genome shotgun (WGS) entry which is preliminary data.</text>
</comment>
<reference evidence="4 5" key="1">
    <citation type="submission" date="2024-08" db="EMBL/GenBank/DDBJ databases">
        <authorList>
            <person name="Cucini C."/>
            <person name="Frati F."/>
        </authorList>
    </citation>
    <scope>NUCLEOTIDE SEQUENCE [LARGE SCALE GENOMIC DNA]</scope>
</reference>
<dbReference type="InterPro" id="IPR006693">
    <property type="entry name" value="AB_hydrolase_lipase"/>
</dbReference>